<accession>A0A1G8KCW8</accession>
<name>A0A1G8KCW8_9GAMM</name>
<evidence type="ECO:0000256" key="1">
    <source>
        <dbReference type="SAM" id="SignalP"/>
    </source>
</evidence>
<feature type="signal peptide" evidence="1">
    <location>
        <begin position="1"/>
        <end position="27"/>
    </location>
</feature>
<dbReference type="PROSITE" id="PS51257">
    <property type="entry name" value="PROKAR_LIPOPROTEIN"/>
    <property type="match status" value="1"/>
</dbReference>
<sequence>MTHCKILTLSGLLSLLAACGGSSGSSAQPEPLTGYLKDSALAGVNYHTPSLSGLTGPNGEYQYREGEQVTFHIGTLPLGDAPGAPLTTPVELLAQHGFGDTEVTNMVRLLMALDTDQDPVNGIQIGNELRNQLKQQIDASGLTLDEANMTSLLSQLNIFDDQGNTTDVSLPTALQAQAHLENTLRCGYAGLYVGQYSGDDTGFFAAAVDPVSLTVRGSLHSSQPYQPLFGIEASAPIFLEEPAAPLSMGITGAGSDAGFLGTISNYSEISGSWIWPDVRSGGDFQAEKVIPDDEGAQFKYVGTYRVNPLGGTPADGVIQILIHENGVVDVDYINIFDEEHTHVQTQMTQGQVEFTLYDAFFERQPSFTLPLSVQAGEVVDQVLSDDYNGNDYHFELSSCRL</sequence>
<feature type="chain" id="PRO_5011489672" evidence="1">
    <location>
        <begin position="28"/>
        <end position="401"/>
    </location>
</feature>
<protein>
    <submittedName>
        <fullName evidence="2">Uncharacterized protein</fullName>
    </submittedName>
</protein>
<organism evidence="2 3">
    <name type="scientific">Ferrimonas sediminum</name>
    <dbReference type="NCBI Taxonomy" id="718193"/>
    <lineage>
        <taxon>Bacteria</taxon>
        <taxon>Pseudomonadati</taxon>
        <taxon>Pseudomonadota</taxon>
        <taxon>Gammaproteobacteria</taxon>
        <taxon>Alteromonadales</taxon>
        <taxon>Ferrimonadaceae</taxon>
        <taxon>Ferrimonas</taxon>
    </lineage>
</organism>
<evidence type="ECO:0000313" key="3">
    <source>
        <dbReference type="Proteomes" id="UP000199527"/>
    </source>
</evidence>
<evidence type="ECO:0000313" key="2">
    <source>
        <dbReference type="EMBL" id="SDI41306.1"/>
    </source>
</evidence>
<gene>
    <name evidence="2" type="ORF">SAMN04488540_101331</name>
</gene>
<reference evidence="3" key="1">
    <citation type="submission" date="2016-10" db="EMBL/GenBank/DDBJ databases">
        <authorList>
            <person name="Varghese N."/>
            <person name="Submissions S."/>
        </authorList>
    </citation>
    <scope>NUCLEOTIDE SEQUENCE [LARGE SCALE GENOMIC DNA]</scope>
    <source>
        <strain evidence="3">DSM 23317</strain>
    </source>
</reference>
<dbReference type="RefSeq" id="WP_143026531.1">
    <property type="nucleotide sequence ID" value="NZ_FNEM01000001.1"/>
</dbReference>
<proteinExistence type="predicted"/>
<dbReference type="Proteomes" id="UP000199527">
    <property type="component" value="Unassembled WGS sequence"/>
</dbReference>
<keyword evidence="3" id="KW-1185">Reference proteome</keyword>
<dbReference type="AlphaFoldDB" id="A0A1G8KCW8"/>
<dbReference type="OrthoDB" id="5592990at2"/>
<dbReference type="EMBL" id="FNEM01000001">
    <property type="protein sequence ID" value="SDI41306.1"/>
    <property type="molecule type" value="Genomic_DNA"/>
</dbReference>
<keyword evidence="1" id="KW-0732">Signal</keyword>